<feature type="disulfide bond" evidence="8">
    <location>
        <begin position="180"/>
        <end position="203"/>
    </location>
</feature>
<dbReference type="FunFam" id="3.40.190.10:FF:000095">
    <property type="entry name" value="Lactotransferrin"/>
    <property type="match status" value="1"/>
</dbReference>
<comment type="subcellular location">
    <subcellularLocation>
        <location evidence="1">Secreted</location>
    </subcellularLocation>
</comment>
<evidence type="ECO:0000256" key="3">
    <source>
        <dbReference type="ARBA" id="ARBA00022737"/>
    </source>
</evidence>
<dbReference type="Gene3D" id="3.40.190.10">
    <property type="entry name" value="Periplasmic binding protein-like II"/>
    <property type="match status" value="4"/>
</dbReference>
<dbReference type="PROSITE" id="PS51408">
    <property type="entry name" value="TRANSFERRIN_LIKE_4"/>
    <property type="match status" value="2"/>
</dbReference>
<dbReference type="SUPFAM" id="SSF53850">
    <property type="entry name" value="Periplasmic binding protein-like II"/>
    <property type="match status" value="2"/>
</dbReference>
<feature type="disulfide bond" evidence="8">
    <location>
        <begin position="613"/>
        <end position="627"/>
    </location>
</feature>
<feature type="disulfide bond" evidence="8">
    <location>
        <begin position="37"/>
        <end position="61"/>
    </location>
</feature>
<dbReference type="GO" id="GO:0005769">
    <property type="term" value="C:early endosome"/>
    <property type="evidence" value="ECO:0007669"/>
    <property type="project" value="TreeGrafter"/>
</dbReference>
<dbReference type="SMART" id="SM00094">
    <property type="entry name" value="TR_FER"/>
    <property type="match status" value="2"/>
</dbReference>
<feature type="disulfide bond" evidence="8">
    <location>
        <begin position="137"/>
        <end position="226"/>
    </location>
</feature>
<evidence type="ECO:0000256" key="5">
    <source>
        <dbReference type="PIRNR" id="PIRNR002549"/>
    </source>
</evidence>
<dbReference type="Proteomes" id="UP000242188">
    <property type="component" value="Unassembled WGS sequence"/>
</dbReference>
<feature type="chain" id="PRO_5012013022" evidence="9">
    <location>
        <begin position="21"/>
        <end position="666"/>
    </location>
</feature>
<accession>A0A210QQE8</accession>
<keyword evidence="9" id="KW-0732">Signal</keyword>
<organism evidence="11 12">
    <name type="scientific">Mizuhopecten yessoensis</name>
    <name type="common">Japanese scallop</name>
    <name type="synonym">Patinopecten yessoensis</name>
    <dbReference type="NCBI Taxonomy" id="6573"/>
    <lineage>
        <taxon>Eukaryota</taxon>
        <taxon>Metazoa</taxon>
        <taxon>Spiralia</taxon>
        <taxon>Lophotrochozoa</taxon>
        <taxon>Mollusca</taxon>
        <taxon>Bivalvia</taxon>
        <taxon>Autobranchia</taxon>
        <taxon>Pteriomorphia</taxon>
        <taxon>Pectinida</taxon>
        <taxon>Pectinoidea</taxon>
        <taxon>Pectinidae</taxon>
        <taxon>Mizuhopecten</taxon>
    </lineage>
</organism>
<keyword evidence="12" id="KW-1185">Reference proteome</keyword>
<feature type="disulfide bond" evidence="8">
    <location>
        <begin position="200"/>
        <end position="211"/>
    </location>
</feature>
<dbReference type="PIRSF" id="PIRSF002549">
    <property type="entry name" value="Transferrin"/>
    <property type="match status" value="1"/>
</dbReference>
<keyword evidence="3" id="KW-0677">Repeat</keyword>
<feature type="binding site" evidence="7">
    <location>
        <position position="113"/>
    </location>
    <ligand>
        <name>Fe(3+)</name>
        <dbReference type="ChEBI" id="CHEBI:29034"/>
        <label>1</label>
    </ligand>
</feature>
<dbReference type="AlphaFoldDB" id="A0A210QQE8"/>
<dbReference type="STRING" id="6573.A0A210QQE8"/>
<dbReference type="PANTHER" id="PTHR11485:SF29">
    <property type="entry name" value="TRANSFERRIN 2"/>
    <property type="match status" value="1"/>
</dbReference>
<dbReference type="GO" id="GO:0005615">
    <property type="term" value="C:extracellular space"/>
    <property type="evidence" value="ECO:0007669"/>
    <property type="project" value="InterPro"/>
</dbReference>
<dbReference type="PRINTS" id="PR00422">
    <property type="entry name" value="TRANSFERRIN"/>
</dbReference>
<name>A0A210QQE8_MIZYE</name>
<dbReference type="CDD" id="cd13529">
    <property type="entry name" value="PBP2_transferrin"/>
    <property type="match status" value="2"/>
</dbReference>
<evidence type="ECO:0000313" key="11">
    <source>
        <dbReference type="EMBL" id="OWF50962.1"/>
    </source>
</evidence>
<keyword evidence="4 8" id="KW-1015">Disulfide bond</keyword>
<feature type="signal peptide" evidence="9">
    <location>
        <begin position="1"/>
        <end position="20"/>
    </location>
</feature>
<dbReference type="InterPro" id="IPR001156">
    <property type="entry name" value="Transferrin-like_dom"/>
</dbReference>
<dbReference type="PROSITE" id="PS00205">
    <property type="entry name" value="TRANSFERRIN_LIKE_1"/>
    <property type="match status" value="1"/>
</dbReference>
<feature type="binding site" evidence="7">
    <location>
        <position position="220"/>
    </location>
    <ligand>
        <name>Fe(3+)</name>
        <dbReference type="ChEBI" id="CHEBI:29034"/>
        <label>1</label>
    </ligand>
</feature>
<evidence type="ECO:0000256" key="2">
    <source>
        <dbReference type="ARBA" id="ARBA00022525"/>
    </source>
</evidence>
<feature type="binding site" evidence="6">
    <location>
        <position position="145"/>
    </location>
    <ligand>
        <name>hydrogencarbonate</name>
        <dbReference type="ChEBI" id="CHEBI:17544"/>
        <label>1</label>
    </ligand>
</feature>
<evidence type="ECO:0000256" key="4">
    <source>
        <dbReference type="ARBA" id="ARBA00023157"/>
    </source>
</evidence>
<dbReference type="PANTHER" id="PTHR11485">
    <property type="entry name" value="TRANSFERRIN"/>
    <property type="match status" value="1"/>
</dbReference>
<dbReference type="GO" id="GO:0046872">
    <property type="term" value="F:metal ion binding"/>
    <property type="evidence" value="ECO:0007669"/>
    <property type="project" value="UniProtKB-KW"/>
</dbReference>
<feature type="disulfide bond" evidence="8">
    <location>
        <begin position="389"/>
        <end position="407"/>
    </location>
</feature>
<comment type="caution">
    <text evidence="11">The sequence shown here is derived from an EMBL/GenBank/DDBJ whole genome shotgun (WGS) entry which is preliminary data.</text>
</comment>
<dbReference type="GO" id="GO:0006826">
    <property type="term" value="P:iron ion transport"/>
    <property type="evidence" value="ECO:0007669"/>
    <property type="project" value="UniProtKB-KW"/>
</dbReference>
<sequence length="666" mass="74832">MKTVLWSLFLLASPILQVSGDVFLRWCVTNRAEETKCQAFEVAVAMLKVDGTYTGNVVPSCVKGVDSYECMRLIQSGDADVMALDTGQGYFAGHQHNMMPFLAETYRSQSLHYYSVAVIRSNDLSLTINNLRGKKVCFPGIGMGAGWVYPMGLMLEANMIPIQECNAVVKSVTNFFGDMCLPGALSSFYNPFGNNPTSICKLCTGVLEERCSTSDPYAGYDGAFNCLKSGQGDVAFLRHDTVEMMLANSTEQLQDYSLLCQDGSRRSLGQYDQCNFGKIISNMVMTSSLKQDAEVTAYKTFLLQAASWFGPNGQYSSRFRMFSSLDWDYFGRRDLMFSDVTEGLIDVGVNNTYYKWVDPEFYRKVSSLNYCPLNWARWCVISKDEKSKCQTMLMAFEAKDLRPRLDCILGSSTDNCMSMIANGDADLMNLDPGDVYTAGRKYGLKPIASEDYGNMNSSFYVVAVARKRDHYMTLFNLKKKRACLPGIGRGDGWIVPVNIFIETEQFLPQHCTIFENLGQLFVRSCIPGAVDKLYNPTQKPISLVEGCASGGAKKGRRNSDDYYYGATGAFRCLVEKGGDIAFVRHLTVRDNTDSRNRAIWARNRRADDYELMCKDGSRTQIDNWRNCHLGKVPANAVVTAQYKSEEEKHIYWQLMNYGQQFFSSDM</sequence>
<dbReference type="GO" id="GO:0005886">
    <property type="term" value="C:plasma membrane"/>
    <property type="evidence" value="ECO:0007669"/>
    <property type="project" value="TreeGrafter"/>
</dbReference>
<keyword evidence="2" id="KW-0964">Secreted</keyword>
<keyword evidence="5" id="KW-0406">Ion transport</keyword>
<evidence type="ECO:0000256" key="8">
    <source>
        <dbReference type="PIRSR" id="PIRSR002549-4"/>
    </source>
</evidence>
<evidence type="ECO:0000256" key="9">
    <source>
        <dbReference type="SAM" id="SignalP"/>
    </source>
</evidence>
<feature type="domain" description="Transferrin-like" evidence="10">
    <location>
        <begin position="376"/>
        <end position="666"/>
    </location>
</feature>
<feature type="binding site" evidence="6">
    <location>
        <position position="492"/>
    </location>
    <ligand>
        <name>hydrogencarbonate</name>
        <dbReference type="ChEBI" id="CHEBI:17544"/>
        <label>1</label>
    </ligand>
</feature>
<protein>
    <submittedName>
        <fullName evidence="11">Melanotransferrin</fullName>
    </submittedName>
</protein>
<dbReference type="InterPro" id="IPR016357">
    <property type="entry name" value="Transferrin"/>
</dbReference>
<feature type="disulfide bond" evidence="8">
    <location>
        <begin position="260"/>
        <end position="274"/>
    </location>
</feature>
<keyword evidence="5 7" id="KW-0408">Iron</keyword>
<dbReference type="OrthoDB" id="9981115at2759"/>
<evidence type="ECO:0000259" key="10">
    <source>
        <dbReference type="PROSITE" id="PS51408"/>
    </source>
</evidence>
<comment type="similarity">
    <text evidence="5">Belongs to the transferrin family.</text>
</comment>
<dbReference type="PROSITE" id="PS00206">
    <property type="entry name" value="TRANSFERRIN_LIKE_2"/>
    <property type="match status" value="1"/>
</dbReference>
<keyword evidence="5" id="KW-0410">Iron transport</keyword>
<dbReference type="GO" id="GO:0055037">
    <property type="term" value="C:recycling endosome"/>
    <property type="evidence" value="ECO:0007669"/>
    <property type="project" value="TreeGrafter"/>
</dbReference>
<feature type="disulfide bond" evidence="8">
    <location>
        <begin position="379"/>
        <end position="416"/>
    </location>
</feature>
<reference evidence="11 12" key="1">
    <citation type="journal article" date="2017" name="Nat. Ecol. Evol.">
        <title>Scallop genome provides insights into evolution of bilaterian karyotype and development.</title>
        <authorList>
            <person name="Wang S."/>
            <person name="Zhang J."/>
            <person name="Jiao W."/>
            <person name="Li J."/>
            <person name="Xun X."/>
            <person name="Sun Y."/>
            <person name="Guo X."/>
            <person name="Huan P."/>
            <person name="Dong B."/>
            <person name="Zhang L."/>
            <person name="Hu X."/>
            <person name="Sun X."/>
            <person name="Wang J."/>
            <person name="Zhao C."/>
            <person name="Wang Y."/>
            <person name="Wang D."/>
            <person name="Huang X."/>
            <person name="Wang R."/>
            <person name="Lv J."/>
            <person name="Li Y."/>
            <person name="Zhang Z."/>
            <person name="Liu B."/>
            <person name="Lu W."/>
            <person name="Hui Y."/>
            <person name="Liang J."/>
            <person name="Zhou Z."/>
            <person name="Hou R."/>
            <person name="Li X."/>
            <person name="Liu Y."/>
            <person name="Li H."/>
            <person name="Ning X."/>
            <person name="Lin Y."/>
            <person name="Zhao L."/>
            <person name="Xing Q."/>
            <person name="Dou J."/>
            <person name="Li Y."/>
            <person name="Mao J."/>
            <person name="Guo H."/>
            <person name="Dou H."/>
            <person name="Li T."/>
            <person name="Mu C."/>
            <person name="Jiang W."/>
            <person name="Fu Q."/>
            <person name="Fu X."/>
            <person name="Miao Y."/>
            <person name="Liu J."/>
            <person name="Yu Q."/>
            <person name="Li R."/>
            <person name="Liao H."/>
            <person name="Li X."/>
            <person name="Kong Y."/>
            <person name="Jiang Z."/>
            <person name="Chourrout D."/>
            <person name="Li R."/>
            <person name="Bao Z."/>
        </authorList>
    </citation>
    <scope>NUCLEOTIDE SEQUENCE [LARGE SCALE GENOMIC DNA]</scope>
    <source>
        <strain evidence="11 12">PY_sf001</strain>
    </source>
</reference>
<gene>
    <name evidence="11" type="ORF">KP79_PYT17300</name>
</gene>
<feature type="binding site" evidence="7">
    <location>
        <position position="85"/>
    </location>
    <ligand>
        <name>Fe(3+)</name>
        <dbReference type="ChEBI" id="CHEBI:29034"/>
        <label>1</label>
    </ligand>
</feature>
<evidence type="ECO:0000256" key="6">
    <source>
        <dbReference type="PIRSR" id="PIRSR002549-2"/>
    </source>
</evidence>
<keyword evidence="5 7" id="KW-0479">Metal-binding</keyword>
<keyword evidence="5" id="KW-0813">Transport</keyword>
<feature type="binding site" evidence="7">
    <location>
        <position position="431"/>
    </location>
    <ligand>
        <name>Fe(3+)</name>
        <dbReference type="ChEBI" id="CHEBI:29034"/>
        <label>1</label>
    </ligand>
</feature>
<feature type="disulfide bond" evidence="8">
    <location>
        <begin position="483"/>
        <end position="572"/>
    </location>
</feature>
<dbReference type="Pfam" id="PF00405">
    <property type="entry name" value="Transferrin"/>
    <property type="match status" value="2"/>
</dbReference>
<feature type="binding site" evidence="6">
    <location>
        <position position="146"/>
    </location>
    <ligand>
        <name>hydrogencarbonate</name>
        <dbReference type="ChEBI" id="CHEBI:17544"/>
        <label>1</label>
    </ligand>
</feature>
<feature type="binding site" evidence="6">
    <location>
        <position position="489"/>
    </location>
    <ligand>
        <name>hydrogencarbonate</name>
        <dbReference type="ChEBI" id="CHEBI:17544"/>
        <label>1</label>
    </ligand>
</feature>
<proteinExistence type="inferred from homology"/>
<feature type="domain" description="Transferrin-like" evidence="10">
    <location>
        <begin position="24"/>
        <end position="370"/>
    </location>
</feature>
<evidence type="ECO:0000256" key="1">
    <source>
        <dbReference type="ARBA" id="ARBA00004613"/>
    </source>
</evidence>
<dbReference type="InterPro" id="IPR018195">
    <property type="entry name" value="Transferrin_Fe_BS"/>
</dbReference>
<dbReference type="EMBL" id="NEDP02002410">
    <property type="protein sequence ID" value="OWF50962.1"/>
    <property type="molecule type" value="Genomic_DNA"/>
</dbReference>
<evidence type="ECO:0000256" key="7">
    <source>
        <dbReference type="PIRSR" id="PIRSR002549-3"/>
    </source>
</evidence>
<evidence type="ECO:0000313" key="12">
    <source>
        <dbReference type="Proteomes" id="UP000242188"/>
    </source>
</evidence>
<feature type="disulfide bond" evidence="8">
    <location>
        <begin position="27"/>
        <end position="70"/>
    </location>
</feature>